<evidence type="ECO:0008006" key="3">
    <source>
        <dbReference type="Google" id="ProtNLM"/>
    </source>
</evidence>
<protein>
    <recommendedName>
        <fullName evidence="3">YD repeat-containing protein</fullName>
    </recommendedName>
</protein>
<dbReference type="PROSITE" id="PS51257">
    <property type="entry name" value="PROKAR_LIPOPROTEIN"/>
    <property type="match status" value="1"/>
</dbReference>
<dbReference type="EMBL" id="JAKFFV010000024">
    <property type="protein sequence ID" value="MCF2501626.1"/>
    <property type="molecule type" value="Genomic_DNA"/>
</dbReference>
<gene>
    <name evidence="1" type="ORF">L0661_25135</name>
</gene>
<dbReference type="AlphaFoldDB" id="A0A9X1U3M0"/>
<evidence type="ECO:0000313" key="2">
    <source>
        <dbReference type="Proteomes" id="UP001139411"/>
    </source>
</evidence>
<organism evidence="1 2">
    <name type="scientific">Dyadobacter chenhuakuii</name>
    <dbReference type="NCBI Taxonomy" id="2909339"/>
    <lineage>
        <taxon>Bacteria</taxon>
        <taxon>Pseudomonadati</taxon>
        <taxon>Bacteroidota</taxon>
        <taxon>Cytophagia</taxon>
        <taxon>Cytophagales</taxon>
        <taxon>Spirosomataceae</taxon>
        <taxon>Dyadobacter</taxon>
    </lineage>
</organism>
<comment type="caution">
    <text evidence="1">The sequence shown here is derived from an EMBL/GenBank/DDBJ whole genome shotgun (WGS) entry which is preliminary data.</text>
</comment>
<sequence>MRLFTCWTAFVFLFTLLVSCSKDHPANPEQSCQFAGKSYRLEQLTSGYESTETYESHIAYDDEGRLSEFSVLQTSDVNPGKQFPITVNQEETYVFKYDLEGFLVEIKKHESINHTGNISYNDYGQFKKGRIETDETTTFTYVNKLIESYLRKTLTVVKGDENAPKNYEYRAGKTYKYDAQGVIQQTILTNRNGGKSITTFRNGIREMTINQDGTQTAKYDEKGRTASSGNVVIAYDNNDNIILYQTYVQSNLSVTDNRTYDDKVNPESLIPFRFKGIPEDMPYLRYTEGKNNQVKSTYSYPTQDGYTKNIVWQYNSNGLPITSTSAIDKPGSIQKQVTTYRYENCN</sequence>
<name>A0A9X1U3M0_9BACT</name>
<reference evidence="1" key="1">
    <citation type="submission" date="2022-01" db="EMBL/GenBank/DDBJ databases">
        <title>Novel species in genus Dyadobacter.</title>
        <authorList>
            <person name="Ma C."/>
        </authorList>
    </citation>
    <scope>NUCLEOTIDE SEQUENCE</scope>
    <source>
        <strain evidence="1">CY357</strain>
    </source>
</reference>
<evidence type="ECO:0000313" key="1">
    <source>
        <dbReference type="EMBL" id="MCF2501626.1"/>
    </source>
</evidence>
<proteinExistence type="predicted"/>
<dbReference type="Proteomes" id="UP001139411">
    <property type="component" value="Unassembled WGS sequence"/>
</dbReference>
<accession>A0A9X1U3M0</accession>